<feature type="chain" id="PRO_5004977616" description="PRC-barrel domain-containing protein" evidence="1">
    <location>
        <begin position="23"/>
        <end position="172"/>
    </location>
</feature>
<dbReference type="RefSeq" id="WP_037263788.1">
    <property type="nucleotide sequence ID" value="NZ_JALZ01000015.1"/>
</dbReference>
<dbReference type="Proteomes" id="UP000022447">
    <property type="component" value="Unassembled WGS sequence"/>
</dbReference>
<evidence type="ECO:0000256" key="1">
    <source>
        <dbReference type="SAM" id="SignalP"/>
    </source>
</evidence>
<evidence type="ECO:0000313" key="2">
    <source>
        <dbReference type="EMBL" id="ETX14021.1"/>
    </source>
</evidence>
<accession>X7EFM6</accession>
<evidence type="ECO:0000313" key="3">
    <source>
        <dbReference type="Proteomes" id="UP000022447"/>
    </source>
</evidence>
<organism evidence="2 3">
    <name type="scientific">Roseivivax halodurans JCM 10272</name>
    <dbReference type="NCBI Taxonomy" id="1449350"/>
    <lineage>
        <taxon>Bacteria</taxon>
        <taxon>Pseudomonadati</taxon>
        <taxon>Pseudomonadota</taxon>
        <taxon>Alphaproteobacteria</taxon>
        <taxon>Rhodobacterales</taxon>
        <taxon>Roseobacteraceae</taxon>
        <taxon>Roseivivax</taxon>
    </lineage>
</organism>
<evidence type="ECO:0008006" key="4">
    <source>
        <dbReference type="Google" id="ProtNLM"/>
    </source>
</evidence>
<dbReference type="OrthoDB" id="7743713at2"/>
<dbReference type="AlphaFoldDB" id="X7EFM6"/>
<dbReference type="eggNOG" id="ENOG5033W3S">
    <property type="taxonomic scope" value="Bacteria"/>
</dbReference>
<name>X7EFM6_9RHOB</name>
<comment type="caution">
    <text evidence="2">The sequence shown here is derived from an EMBL/GenBank/DDBJ whole genome shotgun (WGS) entry which is preliminary data.</text>
</comment>
<gene>
    <name evidence="2" type="ORF">OCH239_05810</name>
</gene>
<reference evidence="2 3" key="1">
    <citation type="submission" date="2014-01" db="EMBL/GenBank/DDBJ databases">
        <title>Roseivivax halodurans JCM 10272 Genome Sequencing.</title>
        <authorList>
            <person name="Lai Q."/>
            <person name="Li G."/>
            <person name="Shao Z."/>
        </authorList>
    </citation>
    <scope>NUCLEOTIDE SEQUENCE [LARGE SCALE GENOMIC DNA]</scope>
    <source>
        <strain evidence="2 3">JCM 10272</strain>
    </source>
</reference>
<feature type="signal peptide" evidence="1">
    <location>
        <begin position="1"/>
        <end position="22"/>
    </location>
</feature>
<keyword evidence="1" id="KW-0732">Signal</keyword>
<protein>
    <recommendedName>
        <fullName evidence="4">PRC-barrel domain-containing protein</fullName>
    </recommendedName>
</protein>
<sequence length="172" mass="17547">MTKRILTTTAALTFAIAGAAYAQDGDETNDMSVTNQAAQVGEEVVDTGQAAAQQTVDAAQGVANAAGNAAGEAYGAASNVSAQLDAALTEDAVVRSSDGEIIGTIYRTDLDGDRVLIDVDGELENTIDRDGIENAAVSVSSLMVGNESLMLDMTAAEFATALETGPIATSRR</sequence>
<keyword evidence="3" id="KW-1185">Reference proteome</keyword>
<proteinExistence type="predicted"/>
<dbReference type="EMBL" id="JALZ01000015">
    <property type="protein sequence ID" value="ETX14021.1"/>
    <property type="molecule type" value="Genomic_DNA"/>
</dbReference>